<feature type="region of interest" description="Disordered" evidence="1">
    <location>
        <begin position="37"/>
        <end position="62"/>
    </location>
</feature>
<evidence type="ECO:0000313" key="3">
    <source>
        <dbReference type="Proteomes" id="UP000593567"/>
    </source>
</evidence>
<dbReference type="AlphaFoldDB" id="A0A7J7IZT1"/>
<proteinExistence type="predicted"/>
<gene>
    <name evidence="2" type="ORF">EB796_022752</name>
</gene>
<dbReference type="EMBL" id="VXIV02003268">
    <property type="protein sequence ID" value="KAF6018931.1"/>
    <property type="molecule type" value="Genomic_DNA"/>
</dbReference>
<feature type="compositionally biased region" description="Polar residues" evidence="1">
    <location>
        <begin position="42"/>
        <end position="51"/>
    </location>
</feature>
<comment type="caution">
    <text evidence="2">The sequence shown here is derived from an EMBL/GenBank/DDBJ whole genome shotgun (WGS) entry which is preliminary data.</text>
</comment>
<evidence type="ECO:0000256" key="1">
    <source>
        <dbReference type="SAM" id="MobiDB-lite"/>
    </source>
</evidence>
<keyword evidence="3" id="KW-1185">Reference proteome</keyword>
<protein>
    <submittedName>
        <fullName evidence="2">Uncharacterized protein</fullName>
    </submittedName>
</protein>
<organism evidence="2 3">
    <name type="scientific">Bugula neritina</name>
    <name type="common">Brown bryozoan</name>
    <name type="synonym">Sertularia neritina</name>
    <dbReference type="NCBI Taxonomy" id="10212"/>
    <lineage>
        <taxon>Eukaryota</taxon>
        <taxon>Metazoa</taxon>
        <taxon>Spiralia</taxon>
        <taxon>Lophotrochozoa</taxon>
        <taxon>Bryozoa</taxon>
        <taxon>Gymnolaemata</taxon>
        <taxon>Cheilostomatida</taxon>
        <taxon>Flustrina</taxon>
        <taxon>Buguloidea</taxon>
        <taxon>Bugulidae</taxon>
        <taxon>Bugula</taxon>
    </lineage>
</organism>
<dbReference type="Proteomes" id="UP000593567">
    <property type="component" value="Unassembled WGS sequence"/>
</dbReference>
<reference evidence="2" key="1">
    <citation type="submission" date="2020-06" db="EMBL/GenBank/DDBJ databases">
        <title>Draft genome of Bugula neritina, a colonial animal packing powerful symbionts and potential medicines.</title>
        <authorList>
            <person name="Rayko M."/>
        </authorList>
    </citation>
    <scope>NUCLEOTIDE SEQUENCE [LARGE SCALE GENOMIC DNA]</scope>
    <source>
        <strain evidence="2">Kwan_BN1</strain>
    </source>
</reference>
<evidence type="ECO:0000313" key="2">
    <source>
        <dbReference type="EMBL" id="KAF6018931.1"/>
    </source>
</evidence>
<sequence>MDTPHAYDQFLLPPSPCQEFRQENYLADSSMYLDDTWKHQPDYSSDSNPSMSPLHDYVPQSSPNLTSMTTFMPGSDYRIMGTSSTFNTPPAAVRGVVWLAK</sequence>
<accession>A0A7J7IZT1</accession>
<name>A0A7J7IZT1_BUGNE</name>